<keyword evidence="2" id="KW-0560">Oxidoreductase</keyword>
<evidence type="ECO:0000313" key="4">
    <source>
        <dbReference type="Proteomes" id="UP000799772"/>
    </source>
</evidence>
<dbReference type="SUPFAM" id="SSF51735">
    <property type="entry name" value="NAD(P)-binding Rossmann-fold domains"/>
    <property type="match status" value="1"/>
</dbReference>
<keyword evidence="4" id="KW-1185">Reference proteome</keyword>
<dbReference type="Proteomes" id="UP000799772">
    <property type="component" value="Unassembled WGS sequence"/>
</dbReference>
<dbReference type="PANTHER" id="PTHR24320:SF154">
    <property type="entry name" value="OXIDOREDUCTASE, SHORT-CHAIN DEHYDROGENASE_REDUCTASE FAMILY (AFU_ORTHOLOGUE AFUA_2G04560)"/>
    <property type="match status" value="1"/>
</dbReference>
<sequence>MVRSKNLSGVAFDPDEDIPDLSGKVVLVTGGNAGLGYQTIKYLLKSNAHIFMISRSAQKSADAIAALKKVSPNANITFLQADLTSLASVQNAAKEFLSRSKRLDILMANAGIMNVPAALTTDGYEIQFGTNHMGHALLMKLLLPTMLETAKEPGADVRIVSLTSTGFRGASSIDYQKVKTKMASSIPGYGYMGYAQSKLANILYVKELGRRFPEITSVVVHPGVVTTDLVNSKGWFEKKFIEVMNLGHLLTPEEGAVNQTWAAVGRGEIKPKSGEYYLPVGIVGKPTKASSNAEMAKKLWEWTDDELKQYSV</sequence>
<dbReference type="PANTHER" id="PTHR24320">
    <property type="entry name" value="RETINOL DEHYDROGENASE"/>
    <property type="match status" value="1"/>
</dbReference>
<evidence type="ECO:0000313" key="3">
    <source>
        <dbReference type="EMBL" id="KAF2103769.1"/>
    </source>
</evidence>
<protein>
    <submittedName>
        <fullName evidence="3">Short-chain dehydrogenase</fullName>
    </submittedName>
</protein>
<dbReference type="AlphaFoldDB" id="A0A9P4IMB9"/>
<gene>
    <name evidence="3" type="ORF">NA57DRAFT_62634</name>
</gene>
<dbReference type="Gene3D" id="3.40.50.720">
    <property type="entry name" value="NAD(P)-binding Rossmann-like Domain"/>
    <property type="match status" value="1"/>
</dbReference>
<reference evidence="3" key="1">
    <citation type="journal article" date="2020" name="Stud. Mycol.">
        <title>101 Dothideomycetes genomes: a test case for predicting lifestyles and emergence of pathogens.</title>
        <authorList>
            <person name="Haridas S."/>
            <person name="Albert R."/>
            <person name="Binder M."/>
            <person name="Bloem J."/>
            <person name="Labutti K."/>
            <person name="Salamov A."/>
            <person name="Andreopoulos B."/>
            <person name="Baker S."/>
            <person name="Barry K."/>
            <person name="Bills G."/>
            <person name="Bluhm B."/>
            <person name="Cannon C."/>
            <person name="Castanera R."/>
            <person name="Culley D."/>
            <person name="Daum C."/>
            <person name="Ezra D."/>
            <person name="Gonzalez J."/>
            <person name="Henrissat B."/>
            <person name="Kuo A."/>
            <person name="Liang C."/>
            <person name="Lipzen A."/>
            <person name="Lutzoni F."/>
            <person name="Magnuson J."/>
            <person name="Mondo S."/>
            <person name="Nolan M."/>
            <person name="Ohm R."/>
            <person name="Pangilinan J."/>
            <person name="Park H.-J."/>
            <person name="Ramirez L."/>
            <person name="Alfaro M."/>
            <person name="Sun H."/>
            <person name="Tritt A."/>
            <person name="Yoshinaga Y."/>
            <person name="Zwiers L.-H."/>
            <person name="Turgeon B."/>
            <person name="Goodwin S."/>
            <person name="Spatafora J."/>
            <person name="Crous P."/>
            <person name="Grigoriev I."/>
        </authorList>
    </citation>
    <scope>NUCLEOTIDE SEQUENCE</scope>
    <source>
        <strain evidence="3">CBS 133067</strain>
    </source>
</reference>
<dbReference type="PRINTS" id="PR00081">
    <property type="entry name" value="GDHRDH"/>
</dbReference>
<dbReference type="InterPro" id="IPR036291">
    <property type="entry name" value="NAD(P)-bd_dom_sf"/>
</dbReference>
<comment type="caution">
    <text evidence="3">The sequence shown here is derived from an EMBL/GenBank/DDBJ whole genome shotgun (WGS) entry which is preliminary data.</text>
</comment>
<evidence type="ECO:0000256" key="1">
    <source>
        <dbReference type="ARBA" id="ARBA00006484"/>
    </source>
</evidence>
<name>A0A9P4IMB9_9PEZI</name>
<dbReference type="InterPro" id="IPR002347">
    <property type="entry name" value="SDR_fam"/>
</dbReference>
<organism evidence="3 4">
    <name type="scientific">Rhizodiscina lignyota</name>
    <dbReference type="NCBI Taxonomy" id="1504668"/>
    <lineage>
        <taxon>Eukaryota</taxon>
        <taxon>Fungi</taxon>
        <taxon>Dikarya</taxon>
        <taxon>Ascomycota</taxon>
        <taxon>Pezizomycotina</taxon>
        <taxon>Dothideomycetes</taxon>
        <taxon>Pleosporomycetidae</taxon>
        <taxon>Aulographales</taxon>
        <taxon>Rhizodiscinaceae</taxon>
        <taxon>Rhizodiscina</taxon>
    </lineage>
</organism>
<dbReference type="GO" id="GO:0016491">
    <property type="term" value="F:oxidoreductase activity"/>
    <property type="evidence" value="ECO:0007669"/>
    <property type="project" value="UniProtKB-KW"/>
</dbReference>
<evidence type="ECO:0000256" key="2">
    <source>
        <dbReference type="ARBA" id="ARBA00023002"/>
    </source>
</evidence>
<dbReference type="EMBL" id="ML978121">
    <property type="protein sequence ID" value="KAF2103769.1"/>
    <property type="molecule type" value="Genomic_DNA"/>
</dbReference>
<accession>A0A9P4IMB9</accession>
<dbReference type="Pfam" id="PF00106">
    <property type="entry name" value="adh_short"/>
    <property type="match status" value="1"/>
</dbReference>
<comment type="similarity">
    <text evidence="1">Belongs to the short-chain dehydrogenases/reductases (SDR) family.</text>
</comment>
<proteinExistence type="inferred from homology"/>
<dbReference type="OrthoDB" id="191139at2759"/>